<dbReference type="InterPro" id="IPR011051">
    <property type="entry name" value="RmlC_Cupin_sf"/>
</dbReference>
<dbReference type="Proteomes" id="UP001501204">
    <property type="component" value="Unassembled WGS sequence"/>
</dbReference>
<dbReference type="Pfam" id="PF07883">
    <property type="entry name" value="Cupin_2"/>
    <property type="match status" value="1"/>
</dbReference>
<comment type="caution">
    <text evidence="2">The sequence shown here is derived from an EMBL/GenBank/DDBJ whole genome shotgun (WGS) entry which is preliminary data.</text>
</comment>
<dbReference type="InterPro" id="IPR013096">
    <property type="entry name" value="Cupin_2"/>
</dbReference>
<dbReference type="InterPro" id="IPR053146">
    <property type="entry name" value="QDO-like"/>
</dbReference>
<accession>A0ABN2K3C4</accession>
<evidence type="ECO:0000259" key="1">
    <source>
        <dbReference type="Pfam" id="PF07883"/>
    </source>
</evidence>
<dbReference type="InterPro" id="IPR014710">
    <property type="entry name" value="RmlC-like_jellyroll"/>
</dbReference>
<dbReference type="EMBL" id="BAAAOA010000005">
    <property type="protein sequence ID" value="GAA1747186.1"/>
    <property type="molecule type" value="Genomic_DNA"/>
</dbReference>
<proteinExistence type="predicted"/>
<dbReference type="PANTHER" id="PTHR36440">
    <property type="entry name" value="PUTATIVE (AFU_ORTHOLOGUE AFUA_8G07350)-RELATED"/>
    <property type="match status" value="1"/>
</dbReference>
<evidence type="ECO:0000313" key="3">
    <source>
        <dbReference type="Proteomes" id="UP001501204"/>
    </source>
</evidence>
<dbReference type="Gene3D" id="2.60.120.10">
    <property type="entry name" value="Jelly Rolls"/>
    <property type="match status" value="1"/>
</dbReference>
<dbReference type="PANTHER" id="PTHR36440:SF1">
    <property type="entry name" value="PUTATIVE (AFU_ORTHOLOGUE AFUA_8G07350)-RELATED"/>
    <property type="match status" value="1"/>
</dbReference>
<organism evidence="2 3">
    <name type="scientific">Kocuria aegyptia</name>
    <dbReference type="NCBI Taxonomy" id="330943"/>
    <lineage>
        <taxon>Bacteria</taxon>
        <taxon>Bacillati</taxon>
        <taxon>Actinomycetota</taxon>
        <taxon>Actinomycetes</taxon>
        <taxon>Micrococcales</taxon>
        <taxon>Micrococcaceae</taxon>
        <taxon>Kocuria</taxon>
    </lineage>
</organism>
<feature type="domain" description="Cupin type-2" evidence="1">
    <location>
        <begin position="51"/>
        <end position="112"/>
    </location>
</feature>
<sequence>MVMNWTEDQITTMRTGRPEYRNDVQGLISWVRTSEETDGEYSLLYAEASAGSTVFPHFHTLYEETFHVLEGVLELRVAGDSHRLEAGQEVTVPLRAVHQWRNPTEGTTRFMVKVRPAHAVFEKWLVVAAGLVADGKTAPDGRPKNPYHGALILVESDIHLVGVGRLLMPMMHLLARAARRKGIDRQLEEHYYRQG</sequence>
<keyword evidence="3" id="KW-1185">Reference proteome</keyword>
<name>A0ABN2K3C4_9MICC</name>
<evidence type="ECO:0000313" key="2">
    <source>
        <dbReference type="EMBL" id="GAA1747186.1"/>
    </source>
</evidence>
<reference evidence="2 3" key="1">
    <citation type="journal article" date="2019" name="Int. J. Syst. Evol. Microbiol.">
        <title>The Global Catalogue of Microorganisms (GCM) 10K type strain sequencing project: providing services to taxonomists for standard genome sequencing and annotation.</title>
        <authorList>
            <consortium name="The Broad Institute Genomics Platform"/>
            <consortium name="The Broad Institute Genome Sequencing Center for Infectious Disease"/>
            <person name="Wu L."/>
            <person name="Ma J."/>
        </authorList>
    </citation>
    <scope>NUCLEOTIDE SEQUENCE [LARGE SCALE GENOMIC DNA]</scope>
    <source>
        <strain evidence="2 3">JCM 14735</strain>
    </source>
</reference>
<dbReference type="SUPFAM" id="SSF51182">
    <property type="entry name" value="RmlC-like cupins"/>
    <property type="match status" value="1"/>
</dbReference>
<protein>
    <recommendedName>
        <fullName evidence="1">Cupin type-2 domain-containing protein</fullName>
    </recommendedName>
</protein>
<gene>
    <name evidence="2" type="ORF">GCM10009767_02350</name>
</gene>